<reference evidence="3" key="1">
    <citation type="journal article" date="2019" name="Int. J. Syst. Evol. Microbiol.">
        <title>The Global Catalogue of Microorganisms (GCM) 10K type strain sequencing project: providing services to taxonomists for standard genome sequencing and annotation.</title>
        <authorList>
            <consortium name="The Broad Institute Genomics Platform"/>
            <consortium name="The Broad Institute Genome Sequencing Center for Infectious Disease"/>
            <person name="Wu L."/>
            <person name="Ma J."/>
        </authorList>
    </citation>
    <scope>NUCLEOTIDE SEQUENCE [LARGE SCALE GENOMIC DNA]</scope>
    <source>
        <strain evidence="3">CGMCC 1.8957</strain>
    </source>
</reference>
<sequence length="328" mass="34785">MIASLQSTLSRHRGAILRAALALSWFSVAIFAFRQLPVSGISALLRASPGFWYAAGGYVLVHPLADLVIFRRLWGRRKGMLGVLTRRFISNEVMFSYSGDVYLFAWARGQRIDAPLHAIKDVSVLSALVGNVVTIGLIAAFALGPGLESLGLGAAHISLSIALVVVPSLAMVGFRRRLLRMSGRDALFVGSVHVVRAVAMLALLVPLWRAAEPTLGWGTCLLFLTIRQLLSRVPLMPGKDMLFAGSVALIGKAGAAATVAAASGALGITATETLLALFLAAATLLPAGLKIRRAVPGGWRVPRLRASAGGFDPARSRRDTAHPTRAAR</sequence>
<keyword evidence="1" id="KW-0812">Transmembrane</keyword>
<feature type="transmembrane region" description="Helical" evidence="1">
    <location>
        <begin position="274"/>
        <end position="291"/>
    </location>
</feature>
<keyword evidence="1" id="KW-0472">Membrane</keyword>
<feature type="transmembrane region" description="Helical" evidence="1">
    <location>
        <begin position="122"/>
        <end position="144"/>
    </location>
</feature>
<feature type="transmembrane region" description="Helical" evidence="1">
    <location>
        <begin position="242"/>
        <end position="268"/>
    </location>
</feature>
<evidence type="ECO:0000256" key="1">
    <source>
        <dbReference type="SAM" id="Phobius"/>
    </source>
</evidence>
<feature type="transmembrane region" description="Helical" evidence="1">
    <location>
        <begin position="51"/>
        <end position="70"/>
    </location>
</feature>
<evidence type="ECO:0008006" key="4">
    <source>
        <dbReference type="Google" id="ProtNLM"/>
    </source>
</evidence>
<feature type="transmembrane region" description="Helical" evidence="1">
    <location>
        <begin position="186"/>
        <end position="208"/>
    </location>
</feature>
<feature type="transmembrane region" description="Helical" evidence="1">
    <location>
        <begin position="214"/>
        <end position="230"/>
    </location>
</feature>
<dbReference type="Proteomes" id="UP000652430">
    <property type="component" value="Unassembled WGS sequence"/>
</dbReference>
<evidence type="ECO:0000313" key="2">
    <source>
        <dbReference type="EMBL" id="GHH06775.1"/>
    </source>
</evidence>
<gene>
    <name evidence="2" type="ORF">GCM10008023_00040</name>
</gene>
<comment type="caution">
    <text evidence="2">The sequence shown here is derived from an EMBL/GenBank/DDBJ whole genome shotgun (WGS) entry which is preliminary data.</text>
</comment>
<organism evidence="2 3">
    <name type="scientific">Sphingomonas glacialis</name>
    <dbReference type="NCBI Taxonomy" id="658225"/>
    <lineage>
        <taxon>Bacteria</taxon>
        <taxon>Pseudomonadati</taxon>
        <taxon>Pseudomonadota</taxon>
        <taxon>Alphaproteobacteria</taxon>
        <taxon>Sphingomonadales</taxon>
        <taxon>Sphingomonadaceae</taxon>
        <taxon>Sphingomonas</taxon>
    </lineage>
</organism>
<feature type="transmembrane region" description="Helical" evidence="1">
    <location>
        <begin position="21"/>
        <end position="45"/>
    </location>
</feature>
<keyword evidence="3" id="KW-1185">Reference proteome</keyword>
<evidence type="ECO:0000313" key="3">
    <source>
        <dbReference type="Proteomes" id="UP000652430"/>
    </source>
</evidence>
<proteinExistence type="predicted"/>
<keyword evidence="1" id="KW-1133">Transmembrane helix</keyword>
<protein>
    <recommendedName>
        <fullName evidence="4">Flippase-like domain-containing protein</fullName>
    </recommendedName>
</protein>
<accession>A0ABQ3L7F1</accession>
<feature type="transmembrane region" description="Helical" evidence="1">
    <location>
        <begin position="150"/>
        <end position="174"/>
    </location>
</feature>
<dbReference type="EMBL" id="BNAQ01000001">
    <property type="protein sequence ID" value="GHH06775.1"/>
    <property type="molecule type" value="Genomic_DNA"/>
</dbReference>
<name>A0ABQ3L7F1_9SPHN</name>
<dbReference type="RefSeq" id="WP_189674599.1">
    <property type="nucleotide sequence ID" value="NZ_BNAQ01000001.1"/>
</dbReference>